<evidence type="ECO:0000313" key="3">
    <source>
        <dbReference type="EMBL" id="SBV37646.1"/>
    </source>
</evidence>
<organism evidence="3">
    <name type="scientific">uncultured Stenotrophomonas sp</name>
    <dbReference type="NCBI Taxonomy" id="165438"/>
    <lineage>
        <taxon>Bacteria</taxon>
        <taxon>Pseudomonadati</taxon>
        <taxon>Pseudomonadota</taxon>
        <taxon>Gammaproteobacteria</taxon>
        <taxon>Lysobacterales</taxon>
        <taxon>Lysobacteraceae</taxon>
        <taxon>Stenotrophomonas</taxon>
        <taxon>environmental samples</taxon>
    </lineage>
</organism>
<dbReference type="InterPro" id="IPR003812">
    <property type="entry name" value="Fido"/>
</dbReference>
<dbReference type="EMBL" id="FLTS01000001">
    <property type="protein sequence ID" value="SBV37646.1"/>
    <property type="molecule type" value="Genomic_DNA"/>
</dbReference>
<dbReference type="PANTHER" id="PTHR13504:SF38">
    <property type="entry name" value="FIDO DOMAIN-CONTAINING PROTEIN"/>
    <property type="match status" value="1"/>
</dbReference>
<proteinExistence type="predicted"/>
<reference evidence="3" key="1">
    <citation type="submission" date="2016-03" db="EMBL/GenBank/DDBJ databases">
        <authorList>
            <person name="Ploux O."/>
        </authorList>
    </citation>
    <scope>NUCLEOTIDE SEQUENCE</scope>
    <source>
        <strain evidence="3">UC10</strain>
    </source>
</reference>
<name>A0A1Y5Q8R0_9GAMM</name>
<sequence length="443" mass="50499">MKIPVSPPLFTDLLRTHAPVLGDLLCRRIGPEVQGIYEHWDHLRQLTPPQGLMVEQWWLGIKLARHAAARDLPLQDRDGRPMRIAITDAMASKLHAITQQASGSLRGLDQIDDERARQKFVMRSQIEEAMTSSQLEGAGTTRAVAKDMLRSGRNPRDRCERMIHNNFLAMQALRRWKDQSLTPAAVFEIHRQVTDGTLDDPDQSGRLRTQEDNVVIEDDAGRLLHLPPAAQELPQRLQALCDFANGVNEEGFLHPVVRAIALHFQIGYDHPFCEGNGRTARALFYWSMLRSGYWLTEYLSISSVLKQAKAQYLRAYLHTETDESDLGYFVDHHLNVIVQAMDGLHSYLAKKVRERNHAETLLKPTSRLGAALNHRQRELLLDAVRHSDKVYRIDRHMQVHGVTYQTARTDLSALAELKLMHCQRMGRAFIYTPVADLAARLRT</sequence>
<dbReference type="InterPro" id="IPR040198">
    <property type="entry name" value="Fido_containing"/>
</dbReference>
<dbReference type="PROSITE" id="PS51459">
    <property type="entry name" value="FIDO"/>
    <property type="match status" value="1"/>
</dbReference>
<dbReference type="SUPFAM" id="SSF140931">
    <property type="entry name" value="Fic-like"/>
    <property type="match status" value="1"/>
</dbReference>
<dbReference type="PANTHER" id="PTHR13504">
    <property type="entry name" value="FIDO DOMAIN-CONTAINING PROTEIN DDB_G0283145"/>
    <property type="match status" value="1"/>
</dbReference>
<dbReference type="InterPro" id="IPR036597">
    <property type="entry name" value="Fido-like_dom_sf"/>
</dbReference>
<feature type="domain" description="Fido" evidence="2">
    <location>
        <begin position="181"/>
        <end position="332"/>
    </location>
</feature>
<dbReference type="Pfam" id="PF02661">
    <property type="entry name" value="Fic"/>
    <property type="match status" value="1"/>
</dbReference>
<dbReference type="Gene3D" id="1.10.3290.10">
    <property type="entry name" value="Fido-like domain"/>
    <property type="match status" value="1"/>
</dbReference>
<dbReference type="AlphaFoldDB" id="A0A1Y5Q8R0"/>
<protein>
    <submittedName>
        <fullName evidence="3">Filamentation induced by cAMP protein Fic</fullName>
    </submittedName>
</protein>
<evidence type="ECO:0000259" key="2">
    <source>
        <dbReference type="PROSITE" id="PS51459"/>
    </source>
</evidence>
<feature type="active site" evidence="1">
    <location>
        <position position="270"/>
    </location>
</feature>
<gene>
    <name evidence="3" type="ORF">STPYR_12589</name>
</gene>
<evidence type="ECO:0000256" key="1">
    <source>
        <dbReference type="PIRSR" id="PIRSR640198-1"/>
    </source>
</evidence>
<accession>A0A1Y5Q8R0</accession>